<dbReference type="InterPro" id="IPR029063">
    <property type="entry name" value="SAM-dependent_MTases_sf"/>
</dbReference>
<evidence type="ECO:0000313" key="2">
    <source>
        <dbReference type="Proteomes" id="UP001059380"/>
    </source>
</evidence>
<name>A0A9J7BX06_9BACT</name>
<keyword evidence="2" id="KW-1185">Reference proteome</keyword>
<sequence>MGLGIRTWLERRGILLLRKSDYHADGVAVRGKNLSALSESAFDHAYHESIRLNRAGWPNGVPDVRWRAHVCCWAARNALLLEGDFVECGVNTGLLSLTVGHFLNFATLNRTFWLFDTFEGIPVERVSAEERAHAAELNAVSYFDCYDVARSNFAPFPNARLVRGVLPDSLATAQIERIAYLSIDLNNAAPEIASIERLWPKLSPGAIVVLDDYAFTDYETQHRAWNDFAASKNRMILTVPTGQGILIKADS</sequence>
<dbReference type="Gene3D" id="3.40.50.150">
    <property type="entry name" value="Vaccinia Virus protein VP39"/>
    <property type="match status" value="1"/>
</dbReference>
<dbReference type="Proteomes" id="UP001059380">
    <property type="component" value="Chromosome"/>
</dbReference>
<proteinExistence type="predicted"/>
<organism evidence="1 2">
    <name type="scientific">Occallatibacter riparius</name>
    <dbReference type="NCBI Taxonomy" id="1002689"/>
    <lineage>
        <taxon>Bacteria</taxon>
        <taxon>Pseudomonadati</taxon>
        <taxon>Acidobacteriota</taxon>
        <taxon>Terriglobia</taxon>
        <taxon>Terriglobales</taxon>
        <taxon>Acidobacteriaceae</taxon>
        <taxon>Occallatibacter</taxon>
    </lineage>
</organism>
<dbReference type="PANTHER" id="PTHR40036">
    <property type="entry name" value="MACROCIN O-METHYLTRANSFERASE"/>
    <property type="match status" value="1"/>
</dbReference>
<protein>
    <submittedName>
        <fullName evidence="1">TylF/MycF family methyltransferase</fullName>
    </submittedName>
</protein>
<dbReference type="PANTHER" id="PTHR40036:SF1">
    <property type="entry name" value="MACROCIN O-METHYLTRANSFERASE"/>
    <property type="match status" value="1"/>
</dbReference>
<dbReference type="KEGG" id="orp:MOP44_10640"/>
<dbReference type="GO" id="GO:0032259">
    <property type="term" value="P:methylation"/>
    <property type="evidence" value="ECO:0007669"/>
    <property type="project" value="UniProtKB-KW"/>
</dbReference>
<keyword evidence="1" id="KW-0808">Transferase</keyword>
<dbReference type="RefSeq" id="WP_260796018.1">
    <property type="nucleotide sequence ID" value="NZ_CP093313.1"/>
</dbReference>
<evidence type="ECO:0000313" key="1">
    <source>
        <dbReference type="EMBL" id="UWZ86378.1"/>
    </source>
</evidence>
<reference evidence="1" key="1">
    <citation type="submission" date="2021-04" db="EMBL/GenBank/DDBJ databases">
        <title>Phylogenetic analysis of Acidobacteriaceae.</title>
        <authorList>
            <person name="Qiu L."/>
            <person name="Zhang Q."/>
        </authorList>
    </citation>
    <scope>NUCLEOTIDE SEQUENCE</scope>
    <source>
        <strain evidence="1">DSM 25168</strain>
    </source>
</reference>
<dbReference type="Pfam" id="PF05711">
    <property type="entry name" value="TylF"/>
    <property type="match status" value="1"/>
</dbReference>
<dbReference type="InterPro" id="IPR008884">
    <property type="entry name" value="TylF_MeTrfase"/>
</dbReference>
<accession>A0A9J7BX06</accession>
<gene>
    <name evidence="1" type="ORF">MOP44_10640</name>
</gene>
<dbReference type="AlphaFoldDB" id="A0A9J7BX06"/>
<dbReference type="EMBL" id="CP093313">
    <property type="protein sequence ID" value="UWZ86378.1"/>
    <property type="molecule type" value="Genomic_DNA"/>
</dbReference>
<dbReference type="GO" id="GO:0008168">
    <property type="term" value="F:methyltransferase activity"/>
    <property type="evidence" value="ECO:0007669"/>
    <property type="project" value="UniProtKB-KW"/>
</dbReference>
<keyword evidence="1" id="KW-0489">Methyltransferase</keyword>